<dbReference type="AlphaFoldDB" id="Q07ZW4"/>
<proteinExistence type="predicted"/>
<dbReference type="GeneID" id="41837973"/>
<organism evidence="2 3">
    <name type="scientific">Shewanella frigidimarina (strain NCIMB 400)</name>
    <dbReference type="NCBI Taxonomy" id="318167"/>
    <lineage>
        <taxon>Bacteria</taxon>
        <taxon>Pseudomonadati</taxon>
        <taxon>Pseudomonadota</taxon>
        <taxon>Gammaproteobacteria</taxon>
        <taxon>Alteromonadales</taxon>
        <taxon>Shewanellaceae</taxon>
        <taxon>Shewanella</taxon>
    </lineage>
</organism>
<dbReference type="eggNOG" id="COG1196">
    <property type="taxonomic scope" value="Bacteria"/>
</dbReference>
<reference evidence="2 3" key="1">
    <citation type="submission" date="2006-08" db="EMBL/GenBank/DDBJ databases">
        <title>Complete sequence of Shewanella frigidimarina NCIMB 400.</title>
        <authorList>
            <consortium name="US DOE Joint Genome Institute"/>
            <person name="Copeland A."/>
            <person name="Lucas S."/>
            <person name="Lapidus A."/>
            <person name="Barry K."/>
            <person name="Detter J.C."/>
            <person name="Glavina del Rio T."/>
            <person name="Hammon N."/>
            <person name="Israni S."/>
            <person name="Dalin E."/>
            <person name="Tice H."/>
            <person name="Pitluck S."/>
            <person name="Fredrickson J.K."/>
            <person name="Kolker E."/>
            <person name="McCuel L.A."/>
            <person name="DiChristina T."/>
            <person name="Nealson K.H."/>
            <person name="Newman D."/>
            <person name="Tiedje J.M."/>
            <person name="Zhou J."/>
            <person name="Romine M.F."/>
            <person name="Culley D.E."/>
            <person name="Serres M."/>
            <person name="Chertkov O."/>
            <person name="Brettin T."/>
            <person name="Bruce D."/>
            <person name="Han C."/>
            <person name="Tapia R."/>
            <person name="Gilna P."/>
            <person name="Schmutz J."/>
            <person name="Larimer F."/>
            <person name="Land M."/>
            <person name="Hauser L."/>
            <person name="Kyrpides N."/>
            <person name="Mikhailova N."/>
            <person name="Richardson P."/>
        </authorList>
    </citation>
    <scope>NUCLEOTIDE SEQUENCE [LARGE SCALE GENOMIC DNA]</scope>
    <source>
        <strain evidence="2 3">NCIMB 400</strain>
    </source>
</reference>
<dbReference type="Pfam" id="PF01076">
    <property type="entry name" value="Mob_Pre"/>
    <property type="match status" value="1"/>
</dbReference>
<dbReference type="RefSeq" id="WP_011638060.1">
    <property type="nucleotide sequence ID" value="NC_008345.1"/>
</dbReference>
<dbReference type="GO" id="GO:0006310">
    <property type="term" value="P:DNA recombination"/>
    <property type="evidence" value="ECO:0007669"/>
    <property type="project" value="InterPro"/>
</dbReference>
<name>Q07ZW4_SHEFN</name>
<dbReference type="GO" id="GO:0003677">
    <property type="term" value="F:DNA binding"/>
    <property type="evidence" value="ECO:0007669"/>
    <property type="project" value="InterPro"/>
</dbReference>
<gene>
    <name evidence="2" type="ordered locus">Sfri_2610</name>
</gene>
<dbReference type="CDD" id="cd17242">
    <property type="entry name" value="MobM_relaxase"/>
    <property type="match status" value="1"/>
</dbReference>
<dbReference type="STRING" id="318167.Sfri_2610"/>
<sequence length="283" mass="32795">MSEHFGILRVKKLKSKAEIAAMSEHWRRTKNTPNANPNKKRLNRVIMGAEDPYQRFCEEIEQREITKFRKNGVFALELVLAFSPSYLKDLETGRYRHDAKQRLNQWVLLTRNWLKAKFGDRILSMHLHGDESSYHCHVCLHVFELKTRKSGKIEWGMNARAITGGAEKLRELQDSYAIALEPTGLKRGVRGSKATHKKVSSFYGALNEAQTLSSNLNIPSPPQKPIEFKKWQDNLSKVIANLQNQQDFKVEKLEAMVDELSATNAKLQQRLERYERSYNRPSR</sequence>
<dbReference type="EMBL" id="CP000447">
    <property type="protein sequence ID" value="ABI72451.1"/>
    <property type="molecule type" value="Genomic_DNA"/>
</dbReference>
<keyword evidence="1" id="KW-0175">Coiled coil</keyword>
<evidence type="ECO:0000313" key="2">
    <source>
        <dbReference type="EMBL" id="ABI72451.1"/>
    </source>
</evidence>
<dbReference type="HOGENOM" id="CLU_983160_0_0_6"/>
<feature type="coiled-coil region" evidence="1">
    <location>
        <begin position="239"/>
        <end position="277"/>
    </location>
</feature>
<dbReference type="Gene3D" id="3.30.930.30">
    <property type="match status" value="1"/>
</dbReference>
<dbReference type="InterPro" id="IPR001668">
    <property type="entry name" value="Mob_Pre"/>
</dbReference>
<dbReference type="NCBIfam" id="NF041497">
    <property type="entry name" value="MobV"/>
    <property type="match status" value="1"/>
</dbReference>
<evidence type="ECO:0000313" key="3">
    <source>
        <dbReference type="Proteomes" id="UP000000684"/>
    </source>
</evidence>
<protein>
    <submittedName>
        <fullName evidence="2">Plasmid recombination enzyme</fullName>
    </submittedName>
</protein>
<dbReference type="KEGG" id="sfr:Sfri_2610"/>
<accession>Q07ZW4</accession>
<dbReference type="Proteomes" id="UP000000684">
    <property type="component" value="Chromosome"/>
</dbReference>
<keyword evidence="3" id="KW-1185">Reference proteome</keyword>
<evidence type="ECO:0000256" key="1">
    <source>
        <dbReference type="SAM" id="Coils"/>
    </source>
</evidence>